<dbReference type="CDD" id="cd01285">
    <property type="entry name" value="nucleoside_deaminase"/>
    <property type="match status" value="1"/>
</dbReference>
<feature type="binding site" evidence="8">
    <location>
        <position position="73"/>
    </location>
    <ligand>
        <name>Zn(2+)</name>
        <dbReference type="ChEBI" id="CHEBI:29105"/>
        <note>catalytic</note>
    </ligand>
</feature>
<dbReference type="InterPro" id="IPR002125">
    <property type="entry name" value="CMP_dCMP_dom"/>
</dbReference>
<evidence type="ECO:0000256" key="1">
    <source>
        <dbReference type="ARBA" id="ARBA00010669"/>
    </source>
</evidence>
<dbReference type="InterPro" id="IPR058535">
    <property type="entry name" value="MafB19-deam"/>
</dbReference>
<gene>
    <name evidence="8 10" type="primary">tadA</name>
    <name evidence="10" type="ORF">OLX77_07635</name>
</gene>
<dbReference type="PROSITE" id="PS00903">
    <property type="entry name" value="CYT_DCMP_DEAMINASES_1"/>
    <property type="match status" value="1"/>
</dbReference>
<protein>
    <recommendedName>
        <fullName evidence="8">tRNA-specific adenosine deaminase</fullName>
        <ecNumber evidence="8">3.5.4.33</ecNumber>
    </recommendedName>
</protein>
<evidence type="ECO:0000313" key="11">
    <source>
        <dbReference type="Proteomes" id="UP001154240"/>
    </source>
</evidence>
<comment type="catalytic activity">
    <reaction evidence="7 8">
        <text>adenosine(34) in tRNA + H2O + H(+) = inosine(34) in tRNA + NH4(+)</text>
        <dbReference type="Rhea" id="RHEA:43168"/>
        <dbReference type="Rhea" id="RHEA-COMP:10373"/>
        <dbReference type="Rhea" id="RHEA-COMP:10374"/>
        <dbReference type="ChEBI" id="CHEBI:15377"/>
        <dbReference type="ChEBI" id="CHEBI:15378"/>
        <dbReference type="ChEBI" id="CHEBI:28938"/>
        <dbReference type="ChEBI" id="CHEBI:74411"/>
        <dbReference type="ChEBI" id="CHEBI:82852"/>
        <dbReference type="EC" id="3.5.4.33"/>
    </reaction>
</comment>
<keyword evidence="6 8" id="KW-0862">Zinc</keyword>
<dbReference type="Gene3D" id="3.40.140.10">
    <property type="entry name" value="Cytidine Deaminase, domain 2"/>
    <property type="match status" value="1"/>
</dbReference>
<comment type="function">
    <text evidence="8">Catalyzes the deamination of adenosine to inosine at the wobble position 34 of tRNA(Arg2).</text>
</comment>
<dbReference type="PROSITE" id="PS51747">
    <property type="entry name" value="CYT_DCMP_DEAMINASES_2"/>
    <property type="match status" value="1"/>
</dbReference>
<sequence>MPTGSNECRKVHSVATLLSENSPEQYMAVALDQARLAAGRGEVPIGAVLVGSGGEIIARDGNRTIELCDPGAHAEMLVLRQAGRLRGNYRLLDTTLYVTLEPCVMCAGALVHARVNRLVYGAVDPKAGGVVSLFQVGQDTRLNHQLAVEGGLLAEESANLLKDFFRRRRGGAR</sequence>
<comment type="cofactor">
    <cofactor evidence="8">
        <name>Zn(2+)</name>
        <dbReference type="ChEBI" id="CHEBI:29105"/>
    </cofactor>
    <text evidence="8">Binds 1 zinc ion per subunit.</text>
</comment>
<dbReference type="PANTHER" id="PTHR11079:SF202">
    <property type="entry name" value="TRNA-SPECIFIC ADENOSINE DEAMINASE"/>
    <property type="match status" value="1"/>
</dbReference>
<dbReference type="GO" id="GO:0002100">
    <property type="term" value="P:tRNA wobble adenosine to inosine editing"/>
    <property type="evidence" value="ECO:0007669"/>
    <property type="project" value="UniProtKB-UniRule"/>
</dbReference>
<dbReference type="PANTHER" id="PTHR11079">
    <property type="entry name" value="CYTOSINE DEAMINASE FAMILY MEMBER"/>
    <property type="match status" value="1"/>
</dbReference>
<proteinExistence type="inferred from homology"/>
<dbReference type="NCBIfam" id="NF008113">
    <property type="entry name" value="PRK10860.1"/>
    <property type="match status" value="1"/>
</dbReference>
<evidence type="ECO:0000256" key="4">
    <source>
        <dbReference type="ARBA" id="ARBA00022723"/>
    </source>
</evidence>
<reference evidence="10" key="1">
    <citation type="journal article" date="2022" name="bioRxiv">
        <title>Thiovibrio frasassiensisgen. nov., sp. nov., an autotrophic, elemental sulfur disproportionating bacterium isolated from sulfidic karst sediment, and proposal of Thiovibrionaceae fam. nov.</title>
        <authorList>
            <person name="Aronson H."/>
            <person name="Thomas C."/>
            <person name="Bhattacharyya M."/>
            <person name="Eckstein S."/>
            <person name="Jensen S."/>
            <person name="Barco R."/>
            <person name="Macalady J."/>
            <person name="Amend J."/>
        </authorList>
    </citation>
    <scope>NUCLEOTIDE SEQUENCE</scope>
    <source>
        <strain evidence="10">RS19-109</strain>
    </source>
</reference>
<dbReference type="Pfam" id="PF14437">
    <property type="entry name" value="MafB19-deam"/>
    <property type="match status" value="1"/>
</dbReference>
<keyword evidence="5 8" id="KW-0378">Hydrolase</keyword>
<evidence type="ECO:0000256" key="6">
    <source>
        <dbReference type="ARBA" id="ARBA00022833"/>
    </source>
</evidence>
<dbReference type="EMBL" id="JAPHEH010000001">
    <property type="protein sequence ID" value="MDG4476027.1"/>
    <property type="molecule type" value="Genomic_DNA"/>
</dbReference>
<comment type="caution">
    <text evidence="10">The sequence shown here is derived from an EMBL/GenBank/DDBJ whole genome shotgun (WGS) entry which is preliminary data.</text>
</comment>
<evidence type="ECO:0000259" key="9">
    <source>
        <dbReference type="PROSITE" id="PS51747"/>
    </source>
</evidence>
<dbReference type="EC" id="3.5.4.33" evidence="8"/>
<keyword evidence="3 8" id="KW-0819">tRNA processing</keyword>
<feature type="domain" description="CMP/dCMP-type deaminase" evidence="9">
    <location>
        <begin position="21"/>
        <end position="149"/>
    </location>
</feature>
<keyword evidence="11" id="KW-1185">Reference proteome</keyword>
<dbReference type="GO" id="GO:0052717">
    <property type="term" value="F:tRNA-specific adenosine-34 deaminase activity"/>
    <property type="evidence" value="ECO:0007669"/>
    <property type="project" value="UniProtKB-UniRule"/>
</dbReference>
<dbReference type="GO" id="GO:0008270">
    <property type="term" value="F:zinc ion binding"/>
    <property type="evidence" value="ECO:0007669"/>
    <property type="project" value="UniProtKB-UniRule"/>
</dbReference>
<evidence type="ECO:0000256" key="8">
    <source>
        <dbReference type="HAMAP-Rule" id="MF_00972"/>
    </source>
</evidence>
<name>A0A9X4MNQ7_9BACT</name>
<dbReference type="InterPro" id="IPR028883">
    <property type="entry name" value="tRNA_aden_deaminase"/>
</dbReference>
<feature type="binding site" evidence="8">
    <location>
        <position position="106"/>
    </location>
    <ligand>
        <name>Zn(2+)</name>
        <dbReference type="ChEBI" id="CHEBI:29105"/>
        <note>catalytic</note>
    </ligand>
</feature>
<dbReference type="InterPro" id="IPR016192">
    <property type="entry name" value="APOBEC/CMP_deaminase_Zn-bd"/>
</dbReference>
<evidence type="ECO:0000256" key="5">
    <source>
        <dbReference type="ARBA" id="ARBA00022801"/>
    </source>
</evidence>
<dbReference type="HAMAP" id="MF_00972">
    <property type="entry name" value="tRNA_aden_deaminase"/>
    <property type="match status" value="1"/>
</dbReference>
<evidence type="ECO:0000313" key="10">
    <source>
        <dbReference type="EMBL" id="MDG4476027.1"/>
    </source>
</evidence>
<dbReference type="Proteomes" id="UP001154240">
    <property type="component" value="Unassembled WGS sequence"/>
</dbReference>
<feature type="active site" description="Proton donor" evidence="8">
    <location>
        <position position="75"/>
    </location>
</feature>
<dbReference type="SUPFAM" id="SSF53927">
    <property type="entry name" value="Cytidine deaminase-like"/>
    <property type="match status" value="1"/>
</dbReference>
<evidence type="ECO:0000256" key="2">
    <source>
        <dbReference type="ARBA" id="ARBA00011738"/>
    </source>
</evidence>
<reference evidence="10" key="2">
    <citation type="submission" date="2022-10" db="EMBL/GenBank/DDBJ databases">
        <authorList>
            <person name="Aronson H.S."/>
        </authorList>
    </citation>
    <scope>NUCLEOTIDE SEQUENCE</scope>
    <source>
        <strain evidence="10">RS19-109</strain>
    </source>
</reference>
<evidence type="ECO:0000256" key="7">
    <source>
        <dbReference type="ARBA" id="ARBA00048045"/>
    </source>
</evidence>
<feature type="binding site" evidence="8">
    <location>
        <position position="103"/>
    </location>
    <ligand>
        <name>Zn(2+)</name>
        <dbReference type="ChEBI" id="CHEBI:29105"/>
        <note>catalytic</note>
    </ligand>
</feature>
<organism evidence="10 11">
    <name type="scientific">Thiovibrio frasassiensis</name>
    <dbReference type="NCBI Taxonomy" id="2984131"/>
    <lineage>
        <taxon>Bacteria</taxon>
        <taxon>Pseudomonadati</taxon>
        <taxon>Thermodesulfobacteriota</taxon>
        <taxon>Desulfobulbia</taxon>
        <taxon>Desulfobulbales</taxon>
        <taxon>Thiovibrionaceae</taxon>
        <taxon>Thiovibrio</taxon>
    </lineage>
</organism>
<dbReference type="AlphaFoldDB" id="A0A9X4MNQ7"/>
<dbReference type="InterPro" id="IPR016193">
    <property type="entry name" value="Cytidine_deaminase-like"/>
</dbReference>
<comment type="similarity">
    <text evidence="1">Belongs to the cytidine and deoxycytidylate deaminase family. ADAT2 subfamily.</text>
</comment>
<accession>A0A9X4MNQ7</accession>
<keyword evidence="4 8" id="KW-0479">Metal-binding</keyword>
<comment type="subunit">
    <text evidence="2 8">Homodimer.</text>
</comment>
<evidence type="ECO:0000256" key="3">
    <source>
        <dbReference type="ARBA" id="ARBA00022694"/>
    </source>
</evidence>
<dbReference type="FunFam" id="3.40.140.10:FF:000005">
    <property type="entry name" value="tRNA-specific adenosine deaminase"/>
    <property type="match status" value="1"/>
</dbReference>